<dbReference type="Pfam" id="PF15916">
    <property type="entry name" value="DUF4743"/>
    <property type="match status" value="1"/>
</dbReference>
<evidence type="ECO:0000259" key="1">
    <source>
        <dbReference type="Pfam" id="PF15916"/>
    </source>
</evidence>
<sequence length="348" mass="38806">MVAAATPFPTLRSVVERCCNSDPWSDPLLVPLLSAPPRADSQSNSVSRDQIGFLRPRVVRAILKDVRRSGAPREALVWSSEKHGKLADLPAWVAINPDLVHHESRTPAINALVQLWRQEKTFPDPLDGWRDELYDVYASTNSADGISSVLFADLYRNGKWPLYDVYASTNSADGISSVLFADLHRSGKWPVDRSLDVSASPASQPFFALERSACALFGVATECAEEAGWPEELVRPRLQQVIFTSYFYQTETEHEEGGWIQPEVEFTYALELPKEAIPTPEDGEAESFELMSIHDCLRTMRAGAWKANTAPILLQFLLLNNLLHVEDESLEGILQQVQQDLKLPGTGF</sequence>
<dbReference type="PANTHER" id="PTHR13622">
    <property type="entry name" value="THIAMIN PYROPHOSPHOKINASE"/>
    <property type="match status" value="1"/>
</dbReference>
<dbReference type="PANTHER" id="PTHR13622:SF8">
    <property type="entry name" value="THIAMIN PYROPHOSPHOKINASE 1"/>
    <property type="match status" value="1"/>
</dbReference>
<evidence type="ECO:0000313" key="2">
    <source>
        <dbReference type="EMBL" id="CEH19076.1"/>
    </source>
</evidence>
<dbReference type="STRING" id="401625.A0A0P1BQF1"/>
<evidence type="ECO:0000313" key="3">
    <source>
        <dbReference type="Proteomes" id="UP000054845"/>
    </source>
</evidence>
<dbReference type="InterPro" id="IPR015797">
    <property type="entry name" value="NUDIX_hydrolase-like_dom_sf"/>
</dbReference>
<proteinExistence type="predicted"/>
<dbReference type="Gene3D" id="3.90.79.10">
    <property type="entry name" value="Nucleoside Triphosphate Pyrophosphohydrolase"/>
    <property type="match status" value="1"/>
</dbReference>
<dbReference type="Proteomes" id="UP000054845">
    <property type="component" value="Unassembled WGS sequence"/>
</dbReference>
<accession>A0A0P1BQF1</accession>
<organism evidence="2 3">
    <name type="scientific">Ceraceosorus bombacis</name>
    <dbReference type="NCBI Taxonomy" id="401625"/>
    <lineage>
        <taxon>Eukaryota</taxon>
        <taxon>Fungi</taxon>
        <taxon>Dikarya</taxon>
        <taxon>Basidiomycota</taxon>
        <taxon>Ustilaginomycotina</taxon>
        <taxon>Exobasidiomycetes</taxon>
        <taxon>Ceraceosorales</taxon>
        <taxon>Ceraceosoraceae</taxon>
        <taxon>Ceraceosorus</taxon>
    </lineage>
</organism>
<dbReference type="InterPro" id="IPR031804">
    <property type="entry name" value="DUF4743"/>
</dbReference>
<dbReference type="SUPFAM" id="SSF55811">
    <property type="entry name" value="Nudix"/>
    <property type="match status" value="1"/>
</dbReference>
<dbReference type="OrthoDB" id="10261522at2759"/>
<dbReference type="EMBL" id="CCYA01000277">
    <property type="protein sequence ID" value="CEH19076.1"/>
    <property type="molecule type" value="Genomic_DNA"/>
</dbReference>
<name>A0A0P1BQF1_9BASI</name>
<dbReference type="GO" id="GO:0016301">
    <property type="term" value="F:kinase activity"/>
    <property type="evidence" value="ECO:0007669"/>
    <property type="project" value="UniProtKB-KW"/>
</dbReference>
<keyword evidence="2" id="KW-0418">Kinase</keyword>
<protein>
    <submittedName>
        <fullName evidence="2">Thiamine pyrophosphokinase</fullName>
    </submittedName>
</protein>
<dbReference type="GO" id="GO:0044715">
    <property type="term" value="F:8-oxo-dGDP phosphatase activity"/>
    <property type="evidence" value="ECO:0007669"/>
    <property type="project" value="TreeGrafter"/>
</dbReference>
<reference evidence="2 3" key="1">
    <citation type="submission" date="2014-09" db="EMBL/GenBank/DDBJ databases">
        <authorList>
            <person name="Magalhaes I.L.F."/>
            <person name="Oliveira U."/>
            <person name="Santos F.R."/>
            <person name="Vidigal T.H.D.A."/>
            <person name="Brescovit A.D."/>
            <person name="Santos A.J."/>
        </authorList>
    </citation>
    <scope>NUCLEOTIDE SEQUENCE [LARGE SCALE GENOMIC DNA]</scope>
</reference>
<dbReference type="AlphaFoldDB" id="A0A0P1BQF1"/>
<dbReference type="Gene3D" id="3.30.750.160">
    <property type="match status" value="1"/>
</dbReference>
<feature type="domain" description="DUF4743" evidence="1">
    <location>
        <begin position="82"/>
        <end position="141"/>
    </location>
</feature>
<keyword evidence="2" id="KW-0808">Transferase</keyword>
<keyword evidence="3" id="KW-1185">Reference proteome</keyword>